<dbReference type="GO" id="GO:0008284">
    <property type="term" value="P:positive regulation of cell population proliferation"/>
    <property type="evidence" value="ECO:0007669"/>
    <property type="project" value="TreeGrafter"/>
</dbReference>
<feature type="transmembrane region" description="Helical" evidence="11">
    <location>
        <begin position="197"/>
        <end position="218"/>
    </location>
</feature>
<keyword evidence="3 11" id="KW-0812">Transmembrane</keyword>
<proteinExistence type="evidence at transcript level"/>
<dbReference type="CTD" id="374"/>
<comment type="caution">
    <text evidence="9">Lacks conserved residue(s) required for the propagation of feature annotation.</text>
</comment>
<evidence type="ECO:0000313" key="15">
    <source>
        <dbReference type="Proteomes" id="UP001652741"/>
    </source>
</evidence>
<dbReference type="GO" id="GO:0008083">
    <property type="term" value="F:growth factor activity"/>
    <property type="evidence" value="ECO:0007669"/>
    <property type="project" value="UniProtKB-KW"/>
</dbReference>
<feature type="compositionally biased region" description="Polar residues" evidence="10">
    <location>
        <begin position="108"/>
        <end position="117"/>
    </location>
</feature>
<dbReference type="PROSITE" id="PS00022">
    <property type="entry name" value="EGF_1"/>
    <property type="match status" value="1"/>
</dbReference>
<evidence type="ECO:0000259" key="13">
    <source>
        <dbReference type="PROSITE" id="PS50026"/>
    </source>
</evidence>
<feature type="region of interest" description="Disordered" evidence="10">
    <location>
        <begin position="37"/>
        <end position="136"/>
    </location>
</feature>
<evidence type="ECO:0000256" key="9">
    <source>
        <dbReference type="PROSITE-ProRule" id="PRU00076"/>
    </source>
</evidence>
<dbReference type="KEGG" id="sasa:100286490"/>
<evidence type="ECO:0000256" key="7">
    <source>
        <dbReference type="ARBA" id="ARBA00023136"/>
    </source>
</evidence>
<dbReference type="Proteomes" id="UP001652741">
    <property type="component" value="Chromosome ssa15"/>
</dbReference>
<reference evidence="14" key="1">
    <citation type="submission" date="2009-01" db="EMBL/GenBank/DDBJ databases">
        <authorList>
            <consortium name="cGRASP (B.F. Koop &amp; W.S. Davidson)"/>
            <person name="Leong J."/>
            <person name="von Schalburg K."/>
            <person name="Cooper G."/>
            <person name="Moore R."/>
            <person name="Holt R."/>
            <person name="Davidson W.S."/>
            <person name="Koop B.F."/>
        </authorList>
    </citation>
    <scope>NUCLEOTIDE SEQUENCE</scope>
    <source>
        <tissue evidence="14">Thyroid</tissue>
    </source>
</reference>
<dbReference type="EMBL" id="BT056704">
    <property type="protein sequence ID" value="ACM08576.1"/>
    <property type="molecule type" value="mRNA"/>
</dbReference>
<feature type="compositionally biased region" description="Acidic residues" evidence="10">
    <location>
        <begin position="50"/>
        <end position="61"/>
    </location>
</feature>
<feature type="domain" description="EGF-like" evidence="13">
    <location>
        <begin position="134"/>
        <end position="174"/>
    </location>
</feature>
<reference evidence="14 16" key="2">
    <citation type="journal article" date="2010" name="BMC Genomics">
        <title>Salmo salar and Esox lucius full-length cDNA sequences reveal changes in evolutionary pressures on a post-tetraploidization genome.</title>
        <authorList>
            <person name="Leong J.S."/>
            <person name="Jantzen S.G."/>
            <person name="von Schalburg K.R."/>
            <person name="Cooper G.A."/>
            <person name="Messmer A.M."/>
            <person name="Liao N.Y."/>
            <person name="Munro S."/>
            <person name="Moore R."/>
            <person name="Holt R.A."/>
            <person name="Jones S.J."/>
            <person name="Davidson W.S."/>
            <person name="Koop B.F."/>
        </authorList>
    </citation>
    <scope>NUCLEOTIDE SEQUENCE</scope>
    <source>
        <tissue evidence="14">Thyroid</tissue>
    </source>
</reference>
<dbReference type="GO" id="GO:0005615">
    <property type="term" value="C:extracellular space"/>
    <property type="evidence" value="ECO:0007669"/>
    <property type="project" value="TreeGrafter"/>
</dbReference>
<keyword evidence="5 11" id="KW-1133">Transmembrane helix</keyword>
<dbReference type="PANTHER" id="PTHR10740:SF16">
    <property type="entry name" value="AMPHIREGULIN"/>
    <property type="match status" value="1"/>
</dbReference>
<keyword evidence="15" id="KW-1185">Reference proteome</keyword>
<evidence type="ECO:0000313" key="16">
    <source>
        <dbReference type="RefSeq" id="NP_001139901.1"/>
    </source>
</evidence>
<dbReference type="RefSeq" id="NP_001139901.1">
    <property type="nucleotide sequence ID" value="NM_001146429.1"/>
</dbReference>
<evidence type="ECO:0000256" key="10">
    <source>
        <dbReference type="SAM" id="MobiDB-lite"/>
    </source>
</evidence>
<dbReference type="AlphaFoldDB" id="B9EM29"/>
<accession>B9EM29</accession>
<dbReference type="PROSITE" id="PS01186">
    <property type="entry name" value="EGF_2"/>
    <property type="match status" value="1"/>
</dbReference>
<dbReference type="GeneID" id="100286490"/>
<dbReference type="PROSITE" id="PS50026">
    <property type="entry name" value="EGF_3"/>
    <property type="match status" value="1"/>
</dbReference>
<protein>
    <submittedName>
        <fullName evidence="14 16">Proheparin-binding EGF-like growth factor</fullName>
    </submittedName>
</protein>
<dbReference type="PANTHER" id="PTHR10740">
    <property type="entry name" value="TRANSFORMING GROWTH FACTOR ALPHA"/>
    <property type="match status" value="1"/>
</dbReference>
<feature type="compositionally biased region" description="Low complexity" evidence="10">
    <location>
        <begin position="37"/>
        <end position="49"/>
    </location>
</feature>
<name>B9EM29_SALSA</name>
<reference evidence="16" key="4">
    <citation type="submission" date="2025-04" db="UniProtKB">
        <authorList>
            <consortium name="RefSeq"/>
        </authorList>
    </citation>
    <scope>IDENTIFICATION</scope>
</reference>
<evidence type="ECO:0000256" key="3">
    <source>
        <dbReference type="ARBA" id="ARBA00022692"/>
    </source>
</evidence>
<feature type="compositionally biased region" description="Basic residues" evidence="10">
    <location>
        <begin position="74"/>
        <end position="101"/>
    </location>
</feature>
<comment type="subcellular location">
    <subcellularLocation>
        <location evidence="1">Membrane</location>
        <topology evidence="1">Single-pass membrane protein</topology>
    </subcellularLocation>
</comment>
<evidence type="ECO:0000313" key="14">
    <source>
        <dbReference type="EMBL" id="ACM08576.1"/>
    </source>
</evidence>
<reference evidence="14" key="3">
    <citation type="submission" date="2010-08" db="EMBL/GenBank/DDBJ databases">
        <authorList>
            <consortium name="cGRASP (B.F. Koop &amp; W.S. Davidson)"/>
        </authorList>
    </citation>
    <scope>NUCLEOTIDE SEQUENCE</scope>
    <source>
        <tissue evidence="14">Thyroid</tissue>
    </source>
</reference>
<evidence type="ECO:0000256" key="8">
    <source>
        <dbReference type="ARBA" id="ARBA00023157"/>
    </source>
</evidence>
<evidence type="ECO:0000256" key="12">
    <source>
        <dbReference type="SAM" id="SignalP"/>
    </source>
</evidence>
<evidence type="ECO:0000256" key="1">
    <source>
        <dbReference type="ARBA" id="ARBA00004167"/>
    </source>
</evidence>
<dbReference type="GO" id="GO:0045840">
    <property type="term" value="P:positive regulation of mitotic nuclear division"/>
    <property type="evidence" value="ECO:0007669"/>
    <property type="project" value="TreeGrafter"/>
</dbReference>
<dbReference type="GO" id="GO:0016020">
    <property type="term" value="C:membrane"/>
    <property type="evidence" value="ECO:0007669"/>
    <property type="project" value="UniProtKB-SubCell"/>
</dbReference>
<feature type="chain" id="PRO_5009732351" evidence="12 16">
    <location>
        <begin position="19"/>
        <end position="251"/>
    </location>
</feature>
<gene>
    <name evidence="14" type="primary">HBEGF</name>
    <name evidence="16" type="synonym">hbegf</name>
</gene>
<dbReference type="SUPFAM" id="SSF57196">
    <property type="entry name" value="EGF/Laminin"/>
    <property type="match status" value="1"/>
</dbReference>
<dbReference type="GO" id="GO:0005154">
    <property type="term" value="F:epidermal growth factor receptor binding"/>
    <property type="evidence" value="ECO:0007669"/>
    <property type="project" value="TreeGrafter"/>
</dbReference>
<evidence type="ECO:0000256" key="6">
    <source>
        <dbReference type="ARBA" id="ARBA00023030"/>
    </source>
</evidence>
<feature type="disulfide bond" evidence="9">
    <location>
        <begin position="164"/>
        <end position="173"/>
    </location>
</feature>
<evidence type="ECO:0000256" key="5">
    <source>
        <dbReference type="ARBA" id="ARBA00022989"/>
    </source>
</evidence>
<keyword evidence="2 9" id="KW-0245">EGF-like domain</keyword>
<evidence type="ECO:0000256" key="4">
    <source>
        <dbReference type="ARBA" id="ARBA00022729"/>
    </source>
</evidence>
<sequence>MNTLILSSLLCLVVCALGVLGSAVTLSSELSHVTDASALGEGEGLQSSLGDEDEEELDEDMSGGTPTDGSPKAVVRHSKNRKEKGKGQKGKVNPGKRKNKNNSKSTTAFNPEHTSGHTLEFTADHPHQTSERVTEDPCSSSHQAYCIHGSCKYMADLREPVCVCEKGYDGERCGILLLPTRTDEDEERSIAEVVQTVLVIIAVVLSSISCLAILLMTCTHYRTHKNFLVAYLASGSEKEQLQKTTPCDITV</sequence>
<dbReference type="OrthoDB" id="9909110at2759"/>
<dbReference type="InterPro" id="IPR000742">
    <property type="entry name" value="EGF"/>
</dbReference>
<keyword evidence="8 9" id="KW-1015">Disulfide bond</keyword>
<feature type="signal peptide" evidence="12">
    <location>
        <begin position="1"/>
        <end position="18"/>
    </location>
</feature>
<dbReference type="Gene3D" id="2.10.25.10">
    <property type="entry name" value="Laminin"/>
    <property type="match status" value="1"/>
</dbReference>
<feature type="compositionally biased region" description="Basic and acidic residues" evidence="10">
    <location>
        <begin position="122"/>
        <end position="135"/>
    </location>
</feature>
<keyword evidence="4 12" id="KW-0732">Signal</keyword>
<keyword evidence="6" id="KW-0339">Growth factor</keyword>
<evidence type="ECO:0000256" key="2">
    <source>
        <dbReference type="ARBA" id="ARBA00022536"/>
    </source>
</evidence>
<evidence type="ECO:0000256" key="11">
    <source>
        <dbReference type="SAM" id="Phobius"/>
    </source>
</evidence>
<organism evidence="14">
    <name type="scientific">Salmo salar</name>
    <name type="common">Atlantic salmon</name>
    <dbReference type="NCBI Taxonomy" id="8030"/>
    <lineage>
        <taxon>Eukaryota</taxon>
        <taxon>Metazoa</taxon>
        <taxon>Chordata</taxon>
        <taxon>Craniata</taxon>
        <taxon>Vertebrata</taxon>
        <taxon>Euteleostomi</taxon>
        <taxon>Actinopterygii</taxon>
        <taxon>Neopterygii</taxon>
        <taxon>Teleostei</taxon>
        <taxon>Protacanthopterygii</taxon>
        <taxon>Salmoniformes</taxon>
        <taxon>Salmonidae</taxon>
        <taxon>Salmoninae</taxon>
        <taxon>Salmo</taxon>
    </lineage>
</organism>
<dbReference type="GO" id="GO:0007173">
    <property type="term" value="P:epidermal growth factor receptor signaling pathway"/>
    <property type="evidence" value="ECO:0007669"/>
    <property type="project" value="TreeGrafter"/>
</dbReference>
<dbReference type="FunFam" id="2.10.25.10:FF:000158">
    <property type="entry name" value="proheparin-binding EGF-like growth factor"/>
    <property type="match status" value="1"/>
</dbReference>
<keyword evidence="7 11" id="KW-0472">Membrane</keyword>